<feature type="transmembrane region" description="Helical" evidence="1">
    <location>
        <begin position="21"/>
        <end position="44"/>
    </location>
</feature>
<dbReference type="EMBL" id="CP011853">
    <property type="protein sequence ID" value="ALG87046.1"/>
    <property type="molecule type" value="Genomic_DNA"/>
</dbReference>
<name>A0A0N9NF82_9ACTN</name>
<reference evidence="2 3" key="2">
    <citation type="journal article" date="2017" name="Int. J. Syst. Evol. Microbiol.">
        <title>Gordonia phthalatica sp. nov., a di-n-butyl phthalate-degrading bacterium isolated from activated sludge.</title>
        <authorList>
            <person name="Jin D."/>
            <person name="Kong X."/>
            <person name="Jia M."/>
            <person name="Yu X."/>
            <person name="Wang X."/>
            <person name="Zhuang X."/>
            <person name="Deng Y."/>
            <person name="Bai Z."/>
        </authorList>
    </citation>
    <scope>NUCLEOTIDE SEQUENCE [LARGE SCALE GENOMIC DNA]</scope>
    <source>
        <strain evidence="2 3">QH-11</strain>
    </source>
</reference>
<dbReference type="Proteomes" id="UP000063789">
    <property type="component" value="Chromosome"/>
</dbReference>
<keyword evidence="1" id="KW-0472">Membrane</keyword>
<gene>
    <name evidence="2" type="ORF">ACH46_19170</name>
</gene>
<keyword evidence="1" id="KW-0812">Transmembrane</keyword>
<dbReference type="PATRIC" id="fig|1136941.3.peg.3922"/>
<keyword evidence="3" id="KW-1185">Reference proteome</keyword>
<keyword evidence="1" id="KW-1133">Transmembrane helix</keyword>
<dbReference type="KEGG" id="goq:ACH46_19170"/>
<evidence type="ECO:0000313" key="2">
    <source>
        <dbReference type="EMBL" id="ALG87046.1"/>
    </source>
</evidence>
<sequence length="119" mass="12895">MSMDEVRSAKTGRGRHRRLPAELVLGHMVFGIAAVTAWVSFVVIGRDYAAWTALVFMLLAAVLGVTMFLRWIPSYRPRATRLRAGEEGEPPRNLPIGVVLAHGAFAVTALVVALVTVLG</sequence>
<protein>
    <submittedName>
        <fullName evidence="2">Uncharacterized protein</fullName>
    </submittedName>
</protein>
<evidence type="ECO:0000256" key="1">
    <source>
        <dbReference type="SAM" id="Phobius"/>
    </source>
</evidence>
<accession>A0A0N9NF82</accession>
<organism evidence="2 3">
    <name type="scientific">Gordonia phthalatica</name>
    <dbReference type="NCBI Taxonomy" id="1136941"/>
    <lineage>
        <taxon>Bacteria</taxon>
        <taxon>Bacillati</taxon>
        <taxon>Actinomycetota</taxon>
        <taxon>Actinomycetes</taxon>
        <taxon>Mycobacteriales</taxon>
        <taxon>Gordoniaceae</taxon>
        <taxon>Gordonia</taxon>
    </lineage>
</organism>
<dbReference type="AlphaFoldDB" id="A0A0N9NF82"/>
<evidence type="ECO:0000313" key="3">
    <source>
        <dbReference type="Proteomes" id="UP000063789"/>
    </source>
</evidence>
<reference evidence="3" key="1">
    <citation type="submission" date="2015-06" db="EMBL/GenBank/DDBJ databases">
        <title>Complete genome sequence and metabolic analysis of phthalate degradation pathway in Gordonia sp. QH-11.</title>
        <authorList>
            <person name="Jin D."/>
            <person name="Kong X."/>
            <person name="Bai Z."/>
        </authorList>
    </citation>
    <scope>NUCLEOTIDE SEQUENCE [LARGE SCALE GENOMIC DNA]</scope>
    <source>
        <strain evidence="3">QH-11</strain>
    </source>
</reference>
<proteinExistence type="predicted"/>
<feature type="transmembrane region" description="Helical" evidence="1">
    <location>
        <begin position="93"/>
        <end position="118"/>
    </location>
</feature>
<dbReference type="STRING" id="1136941.ACH46_19170"/>
<feature type="transmembrane region" description="Helical" evidence="1">
    <location>
        <begin position="50"/>
        <end position="72"/>
    </location>
</feature>